<name>A0ABD5YWF0_9EURY</name>
<evidence type="ECO:0000313" key="1">
    <source>
        <dbReference type="EMBL" id="MFC7192551.1"/>
    </source>
</evidence>
<accession>A0ABD5YWF0</accession>
<gene>
    <name evidence="1" type="ORF">ACFQL7_23895</name>
</gene>
<evidence type="ECO:0000313" key="2">
    <source>
        <dbReference type="Proteomes" id="UP001596417"/>
    </source>
</evidence>
<dbReference type="GeneID" id="76202241"/>
<dbReference type="EMBL" id="JBHTAX010000005">
    <property type="protein sequence ID" value="MFC7192551.1"/>
    <property type="molecule type" value="Genomic_DNA"/>
</dbReference>
<organism evidence="1 2">
    <name type="scientific">Halocatena marina</name>
    <dbReference type="NCBI Taxonomy" id="2934937"/>
    <lineage>
        <taxon>Archaea</taxon>
        <taxon>Methanobacteriati</taxon>
        <taxon>Methanobacteriota</taxon>
        <taxon>Stenosarchaea group</taxon>
        <taxon>Halobacteria</taxon>
        <taxon>Halobacteriales</taxon>
        <taxon>Natronomonadaceae</taxon>
        <taxon>Halocatena</taxon>
    </lineage>
</organism>
<dbReference type="Proteomes" id="UP001596417">
    <property type="component" value="Unassembled WGS sequence"/>
</dbReference>
<sequence length="45" mass="5300">MLGWIMLIERVVVWIQLVGYLGANRIFVVVDEYDLDIVDVFFPRS</sequence>
<evidence type="ECO:0008006" key="3">
    <source>
        <dbReference type="Google" id="ProtNLM"/>
    </source>
</evidence>
<dbReference type="RefSeq" id="WP_264556588.1">
    <property type="nucleotide sequence ID" value="NZ_CP109981.1"/>
</dbReference>
<proteinExistence type="predicted"/>
<keyword evidence="2" id="KW-1185">Reference proteome</keyword>
<reference evidence="1 2" key="1">
    <citation type="journal article" date="2019" name="Int. J. Syst. Evol. Microbiol.">
        <title>The Global Catalogue of Microorganisms (GCM) 10K type strain sequencing project: providing services to taxonomists for standard genome sequencing and annotation.</title>
        <authorList>
            <consortium name="The Broad Institute Genomics Platform"/>
            <consortium name="The Broad Institute Genome Sequencing Center for Infectious Disease"/>
            <person name="Wu L."/>
            <person name="Ma J."/>
        </authorList>
    </citation>
    <scope>NUCLEOTIDE SEQUENCE [LARGE SCALE GENOMIC DNA]</scope>
    <source>
        <strain evidence="1 2">RDMS1</strain>
    </source>
</reference>
<comment type="caution">
    <text evidence="1">The sequence shown here is derived from an EMBL/GenBank/DDBJ whole genome shotgun (WGS) entry which is preliminary data.</text>
</comment>
<dbReference type="AlphaFoldDB" id="A0ABD5YWF0"/>
<protein>
    <recommendedName>
        <fullName evidence="3">AAA-ATPase-like domain-containing protein</fullName>
    </recommendedName>
</protein>